<dbReference type="Gene3D" id="3.55.40.20">
    <property type="entry name" value="Iron/manganese superoxide dismutase, C-terminal domain"/>
    <property type="match status" value="1"/>
</dbReference>
<organism evidence="3 4">
    <name type="scientific">Passalora fulva</name>
    <name type="common">Tomato leaf mold</name>
    <name type="synonym">Cladosporium fulvum</name>
    <dbReference type="NCBI Taxonomy" id="5499"/>
    <lineage>
        <taxon>Eukaryota</taxon>
        <taxon>Fungi</taxon>
        <taxon>Dikarya</taxon>
        <taxon>Ascomycota</taxon>
        <taxon>Pezizomycotina</taxon>
        <taxon>Dothideomycetes</taxon>
        <taxon>Dothideomycetidae</taxon>
        <taxon>Mycosphaerellales</taxon>
        <taxon>Mycosphaerellaceae</taxon>
        <taxon>Fulvia</taxon>
    </lineage>
</organism>
<dbReference type="GO" id="GO:0005840">
    <property type="term" value="C:ribosome"/>
    <property type="evidence" value="ECO:0007669"/>
    <property type="project" value="UniProtKB-KW"/>
</dbReference>
<dbReference type="EMBL" id="CP090172">
    <property type="protein sequence ID" value="UJO22639.1"/>
    <property type="molecule type" value="Genomic_DNA"/>
</dbReference>
<dbReference type="GO" id="GO:0004784">
    <property type="term" value="F:superoxide dismutase activity"/>
    <property type="evidence" value="ECO:0007669"/>
    <property type="project" value="InterPro"/>
</dbReference>
<dbReference type="SUPFAM" id="SSF46609">
    <property type="entry name" value="Fe,Mn superoxide dismutase (SOD), N-terminal domain"/>
    <property type="match status" value="1"/>
</dbReference>
<evidence type="ECO:0000313" key="4">
    <source>
        <dbReference type="Proteomes" id="UP000756132"/>
    </source>
</evidence>
<dbReference type="RefSeq" id="XP_047767005.1">
    <property type="nucleotide sequence ID" value="XM_047911527.1"/>
</dbReference>
<dbReference type="SUPFAM" id="SSF54719">
    <property type="entry name" value="Fe,Mn superoxide dismutase (SOD), C-terminal domain"/>
    <property type="match status" value="1"/>
</dbReference>
<gene>
    <name evidence="3" type="ORF">CLAFUR5_12379</name>
</gene>
<accession>A0A9Q8PHP5</accession>
<dbReference type="KEGG" id="ffu:CLAFUR5_12379"/>
<dbReference type="PANTHER" id="PTHR43595:SF2">
    <property type="entry name" value="SMALL RIBOSOMAL SUBUNIT PROTEIN MS42"/>
    <property type="match status" value="1"/>
</dbReference>
<dbReference type="GO" id="GO:0046872">
    <property type="term" value="F:metal ion binding"/>
    <property type="evidence" value="ECO:0007669"/>
    <property type="project" value="InterPro"/>
</dbReference>
<reference evidence="3" key="2">
    <citation type="journal article" date="2022" name="Microb. Genom.">
        <title>A chromosome-scale genome assembly of the tomato pathogen Cladosporium fulvum reveals a compartmentalized genome architecture and the presence of a dispensable chromosome.</title>
        <authorList>
            <person name="Zaccaron A.Z."/>
            <person name="Chen L.H."/>
            <person name="Samaras A."/>
            <person name="Stergiopoulos I."/>
        </authorList>
    </citation>
    <scope>NUCLEOTIDE SEQUENCE</scope>
    <source>
        <strain evidence="3">Race5_Kim</strain>
    </source>
</reference>
<dbReference type="Proteomes" id="UP000756132">
    <property type="component" value="Chromosome 10"/>
</dbReference>
<keyword evidence="3" id="KW-0689">Ribosomal protein</keyword>
<dbReference type="GeneID" id="71992257"/>
<keyword evidence="4" id="KW-1185">Reference proteome</keyword>
<evidence type="ECO:0000259" key="2">
    <source>
        <dbReference type="Pfam" id="PF02777"/>
    </source>
</evidence>
<feature type="domain" description="Manganese/iron superoxide dismutase C-terminal" evidence="2">
    <location>
        <begin position="257"/>
        <end position="299"/>
    </location>
</feature>
<dbReference type="InterPro" id="IPR036314">
    <property type="entry name" value="SOD_C_sf"/>
</dbReference>
<dbReference type="Pfam" id="PF02777">
    <property type="entry name" value="Sod_Fe_C"/>
    <property type="match status" value="1"/>
</dbReference>
<proteinExistence type="predicted"/>
<sequence length="313" mass="34714">MITRRISRPLGSLASSQWVCPSCRTTPIIRQTQQKRSLHRVPVIPYHTTFMQTGVPNLFSIEGYQIAWEQYQTYLVQKINELTAGEPIENTPVKDIAIQYARDPMNASLFNHASAAHNNQHFFSTLAPSPLTLNDCPQLQESLVKTFGSIATLRMTMLDTAAAMFGPGFVWLVWARGVDGTRGINGRSGSWRILTTYLAGTPYPEAGYRAQGLDMATNNQSSYNAYLQSMPVNSAGSFGAFSQSGKEQARIPPGGTSVMPVLSVSTWEHTYMYDFGITGKRKFLDQWWNAVDWGVVEQNAPTESKQVVAFGKA</sequence>
<comment type="function">
    <text evidence="1">Component of the mitochondrial ribosome (mitoribosome), a dedicated translation machinery responsible for the synthesis of mitochondrial genome-encoded proteins, including at least some of the essential transmembrane subunits of the mitochondrial respiratory chain. The mitoribosomes are attached to the mitochondrial inner membrane and translation products are cotranslationally integrated into the membrane.</text>
</comment>
<evidence type="ECO:0000313" key="3">
    <source>
        <dbReference type="EMBL" id="UJO22639.1"/>
    </source>
</evidence>
<reference evidence="3" key="1">
    <citation type="submission" date="2021-12" db="EMBL/GenBank/DDBJ databases">
        <authorList>
            <person name="Zaccaron A."/>
            <person name="Stergiopoulos I."/>
        </authorList>
    </citation>
    <scope>NUCLEOTIDE SEQUENCE</scope>
    <source>
        <strain evidence="3">Race5_Kim</strain>
    </source>
</reference>
<name>A0A9Q8PHP5_PASFU</name>
<dbReference type="PANTHER" id="PTHR43595">
    <property type="entry name" value="37S RIBOSOMAL PROTEIN S26, MITOCHONDRIAL"/>
    <property type="match status" value="1"/>
</dbReference>
<evidence type="ECO:0000256" key="1">
    <source>
        <dbReference type="ARBA" id="ARBA00037226"/>
    </source>
</evidence>
<dbReference type="InterPro" id="IPR036324">
    <property type="entry name" value="Mn/Fe_SOD_N_sf"/>
</dbReference>
<keyword evidence="3" id="KW-0687">Ribonucleoprotein</keyword>
<dbReference type="GO" id="GO:0005737">
    <property type="term" value="C:cytoplasm"/>
    <property type="evidence" value="ECO:0007669"/>
    <property type="project" value="TreeGrafter"/>
</dbReference>
<protein>
    <submittedName>
        <fullName evidence="3">37S ribosomal protein S26A, mitochondrial</fullName>
    </submittedName>
</protein>
<dbReference type="AlphaFoldDB" id="A0A9Q8PHP5"/>
<dbReference type="OrthoDB" id="275227at2759"/>
<dbReference type="InterPro" id="IPR019832">
    <property type="entry name" value="Mn/Fe_SOD_C"/>
</dbReference>